<dbReference type="PANTHER" id="PTHR11817">
    <property type="entry name" value="PYRUVATE KINASE"/>
    <property type="match status" value="1"/>
</dbReference>
<evidence type="ECO:0000256" key="4">
    <source>
        <dbReference type="ARBA" id="ARBA00006237"/>
    </source>
</evidence>
<evidence type="ECO:0000259" key="19">
    <source>
        <dbReference type="Pfam" id="PF00224"/>
    </source>
</evidence>
<dbReference type="Gene3D" id="3.50.30.10">
    <property type="entry name" value="Phosphohistidine domain"/>
    <property type="match status" value="1"/>
</dbReference>
<evidence type="ECO:0000256" key="15">
    <source>
        <dbReference type="ARBA" id="ARBA00023152"/>
    </source>
</evidence>
<keyword evidence="8 18" id="KW-0808">Transferase</keyword>
<keyword evidence="10" id="KW-0547">Nucleotide-binding</keyword>
<evidence type="ECO:0000259" key="20">
    <source>
        <dbReference type="Pfam" id="PF00391"/>
    </source>
</evidence>
<sequence length="584" mass="63303">MRKTKIVCTIGPASEGKEIFTELVNQGLNVARLNFSHGNHEEHEARIKTIKEVREELQVPVAILLDTKGPEIRTGKFKDPEVQLEEGQEFTITTRDILGDETICSITYNGLPKDVKVGDSILIDDGLIGLKVKDIKNDTDILCIVENAGVVKNHKGVNVPGVKINLPAITEKDRSDIEFGIRMDIDFIAASFVRKASDVLEIRRILEQNNAEHIHIISKIENQEGVDNLEEIIDISDGIMVARGDLGVEIPTEEVPLVQKEMIRLCNLAGKPVITATQMLDSMMRNPRPTRAEVTDVANAIFDGTDAIMLSGETAAGKYPAESVKMMADIAKRTESAINYCDLLKHKSLVKEVTITDAISYATCSTAMDLMASAIITATSSGYTARMVSKFRPKAPIIATTVSERIRRRMSLVWGVQSVLVDELQSTDEVLEVSVRKTLEQKLIKRGDLVVITAGVPVGVVGTTNLIKVHIVGDILVSGTGVGKKSVTGKVVVINDESDYASFKEGDILVVQSTDKEIVPLIEIAGAVITEEGGLTSHGAIVGLNYGKPTIVGVAGATYKLKNRDIVTVDAATGLVYSGKTRVL</sequence>
<dbReference type="PRINTS" id="PR01050">
    <property type="entry name" value="PYRUVTKNASE"/>
</dbReference>
<evidence type="ECO:0000256" key="12">
    <source>
        <dbReference type="ARBA" id="ARBA00022840"/>
    </source>
</evidence>
<dbReference type="InterPro" id="IPR015793">
    <property type="entry name" value="Pyrv_Knase_brl"/>
</dbReference>
<evidence type="ECO:0000256" key="16">
    <source>
        <dbReference type="ARBA" id="ARBA00023317"/>
    </source>
</evidence>
<dbReference type="InterPro" id="IPR018209">
    <property type="entry name" value="Pyrv_Knase_AS"/>
</dbReference>
<feature type="domain" description="PEP-utilising enzyme mobile" evidence="20">
    <location>
        <begin position="503"/>
        <end position="574"/>
    </location>
</feature>
<dbReference type="Gene3D" id="2.40.33.10">
    <property type="entry name" value="PK beta-barrel domain-like"/>
    <property type="match status" value="1"/>
</dbReference>
<dbReference type="NCBIfam" id="TIGR01064">
    <property type="entry name" value="pyruv_kin"/>
    <property type="match status" value="1"/>
</dbReference>
<dbReference type="SUPFAM" id="SSF50800">
    <property type="entry name" value="PK beta-barrel domain-like"/>
    <property type="match status" value="1"/>
</dbReference>
<dbReference type="Pfam" id="PF00224">
    <property type="entry name" value="PK"/>
    <property type="match status" value="1"/>
</dbReference>
<dbReference type="InterPro" id="IPR040442">
    <property type="entry name" value="Pyrv_kinase-like_dom_sf"/>
</dbReference>
<evidence type="ECO:0000313" key="23">
    <source>
        <dbReference type="Proteomes" id="UP001314796"/>
    </source>
</evidence>
<evidence type="ECO:0000256" key="14">
    <source>
        <dbReference type="ARBA" id="ARBA00022958"/>
    </source>
</evidence>
<evidence type="ECO:0000256" key="18">
    <source>
        <dbReference type="RuleBase" id="RU000504"/>
    </source>
</evidence>
<evidence type="ECO:0000256" key="1">
    <source>
        <dbReference type="ARBA" id="ARBA00001946"/>
    </source>
</evidence>
<comment type="similarity">
    <text evidence="4">In the C-terminal section; belongs to the PEP-utilizing enzyme family.</text>
</comment>
<evidence type="ECO:0000256" key="3">
    <source>
        <dbReference type="ARBA" id="ARBA00004997"/>
    </source>
</evidence>
<reference evidence="22 23" key="1">
    <citation type="submission" date="2021-01" db="EMBL/GenBank/DDBJ databases">
        <title>Genomic Encyclopedia of Type Strains, Phase IV (KMG-IV): sequencing the most valuable type-strain genomes for metagenomic binning, comparative biology and taxonomic classification.</title>
        <authorList>
            <person name="Goeker M."/>
        </authorList>
    </citation>
    <scope>NUCLEOTIDE SEQUENCE [LARGE SCALE GENOMIC DNA]</scope>
    <source>
        <strain evidence="22 23">DSM 25890</strain>
    </source>
</reference>
<evidence type="ECO:0000256" key="9">
    <source>
        <dbReference type="ARBA" id="ARBA00022723"/>
    </source>
</evidence>
<comment type="cofactor">
    <cofactor evidence="1">
        <name>Mg(2+)</name>
        <dbReference type="ChEBI" id="CHEBI:18420"/>
    </cofactor>
</comment>
<comment type="caution">
    <text evidence="22">The sequence shown here is derived from an EMBL/GenBank/DDBJ whole genome shotgun (WGS) entry which is preliminary data.</text>
</comment>
<evidence type="ECO:0000259" key="21">
    <source>
        <dbReference type="Pfam" id="PF02887"/>
    </source>
</evidence>
<dbReference type="InterPro" id="IPR015813">
    <property type="entry name" value="Pyrv/PenolPyrv_kinase-like_dom"/>
</dbReference>
<dbReference type="NCBIfam" id="NF004491">
    <property type="entry name" value="PRK05826.1"/>
    <property type="match status" value="1"/>
</dbReference>
<feature type="domain" description="Pyruvate kinase barrel" evidence="19">
    <location>
        <begin position="1"/>
        <end position="324"/>
    </location>
</feature>
<evidence type="ECO:0000256" key="7">
    <source>
        <dbReference type="ARBA" id="ARBA00018587"/>
    </source>
</evidence>
<evidence type="ECO:0000256" key="8">
    <source>
        <dbReference type="ARBA" id="ARBA00022679"/>
    </source>
</evidence>
<dbReference type="NCBIfam" id="NF004978">
    <property type="entry name" value="PRK06354.1"/>
    <property type="match status" value="1"/>
</dbReference>
<keyword evidence="14" id="KW-0630">Potassium</keyword>
<dbReference type="InterPro" id="IPR036637">
    <property type="entry name" value="Phosphohistidine_dom_sf"/>
</dbReference>
<evidence type="ECO:0000256" key="2">
    <source>
        <dbReference type="ARBA" id="ARBA00001958"/>
    </source>
</evidence>
<keyword evidence="12" id="KW-0067">ATP-binding</keyword>
<proteinExistence type="inferred from homology"/>
<evidence type="ECO:0000256" key="10">
    <source>
        <dbReference type="ARBA" id="ARBA00022741"/>
    </source>
</evidence>
<keyword evidence="23" id="KW-1185">Reference proteome</keyword>
<evidence type="ECO:0000256" key="6">
    <source>
        <dbReference type="ARBA" id="ARBA00012142"/>
    </source>
</evidence>
<keyword evidence="13 18" id="KW-0460">Magnesium</keyword>
<comment type="pathway">
    <text evidence="3 18">Carbohydrate degradation; glycolysis; pyruvate from D-glyceraldehyde 3-phosphate: step 5/5.</text>
</comment>
<name>A0ABS2NML6_9FIRM</name>
<comment type="similarity">
    <text evidence="5 18">Belongs to the pyruvate kinase family.</text>
</comment>
<keyword evidence="15 18" id="KW-0324">Glycolysis</keyword>
<dbReference type="GO" id="GO:0004743">
    <property type="term" value="F:pyruvate kinase activity"/>
    <property type="evidence" value="ECO:0007669"/>
    <property type="project" value="UniProtKB-EC"/>
</dbReference>
<gene>
    <name evidence="22" type="ORF">JOC73_000702</name>
</gene>
<accession>A0ABS2NML6</accession>
<dbReference type="InterPro" id="IPR008279">
    <property type="entry name" value="PEP-util_enz_mobile_dom"/>
</dbReference>
<dbReference type="SUPFAM" id="SSF52935">
    <property type="entry name" value="PK C-terminal domain-like"/>
    <property type="match status" value="1"/>
</dbReference>
<dbReference type="PROSITE" id="PS00110">
    <property type="entry name" value="PYRUVATE_KINASE"/>
    <property type="match status" value="1"/>
</dbReference>
<dbReference type="InterPro" id="IPR015795">
    <property type="entry name" value="Pyrv_Knase_C"/>
</dbReference>
<evidence type="ECO:0000256" key="13">
    <source>
        <dbReference type="ARBA" id="ARBA00022842"/>
    </source>
</evidence>
<comment type="catalytic activity">
    <reaction evidence="18">
        <text>pyruvate + ATP = phosphoenolpyruvate + ADP + H(+)</text>
        <dbReference type="Rhea" id="RHEA:18157"/>
        <dbReference type="ChEBI" id="CHEBI:15361"/>
        <dbReference type="ChEBI" id="CHEBI:15378"/>
        <dbReference type="ChEBI" id="CHEBI:30616"/>
        <dbReference type="ChEBI" id="CHEBI:58702"/>
        <dbReference type="ChEBI" id="CHEBI:456216"/>
        <dbReference type="EC" id="2.7.1.40"/>
    </reaction>
</comment>
<evidence type="ECO:0000256" key="17">
    <source>
        <dbReference type="NCBIfam" id="TIGR01064"/>
    </source>
</evidence>
<evidence type="ECO:0000256" key="11">
    <source>
        <dbReference type="ARBA" id="ARBA00022777"/>
    </source>
</evidence>
<keyword evidence="9" id="KW-0479">Metal-binding</keyword>
<dbReference type="SUPFAM" id="SSF51621">
    <property type="entry name" value="Phosphoenolpyruvate/pyruvate domain"/>
    <property type="match status" value="1"/>
</dbReference>
<dbReference type="Gene3D" id="3.20.20.60">
    <property type="entry name" value="Phosphoenolpyruvate-binding domains"/>
    <property type="match status" value="1"/>
</dbReference>
<keyword evidence="11 18" id="KW-0418">Kinase</keyword>
<dbReference type="InterPro" id="IPR001697">
    <property type="entry name" value="Pyr_Knase"/>
</dbReference>
<dbReference type="EC" id="2.7.1.40" evidence="6 17"/>
<dbReference type="SUPFAM" id="SSF52009">
    <property type="entry name" value="Phosphohistidine domain"/>
    <property type="match status" value="1"/>
</dbReference>
<dbReference type="RefSeq" id="WP_204400468.1">
    <property type="nucleotide sequence ID" value="NZ_JAFBEE010000003.1"/>
</dbReference>
<dbReference type="Pfam" id="PF02887">
    <property type="entry name" value="PK_C"/>
    <property type="match status" value="1"/>
</dbReference>
<protein>
    <recommendedName>
        <fullName evidence="7 17">Pyruvate kinase</fullName>
        <ecNumber evidence="6 17">2.7.1.40</ecNumber>
    </recommendedName>
</protein>
<evidence type="ECO:0000256" key="5">
    <source>
        <dbReference type="ARBA" id="ARBA00008663"/>
    </source>
</evidence>
<dbReference type="Pfam" id="PF00391">
    <property type="entry name" value="PEP-utilizers"/>
    <property type="match status" value="1"/>
</dbReference>
<dbReference type="GO" id="GO:0016301">
    <property type="term" value="F:kinase activity"/>
    <property type="evidence" value="ECO:0007669"/>
    <property type="project" value="UniProtKB-KW"/>
</dbReference>
<dbReference type="InterPro" id="IPR036918">
    <property type="entry name" value="Pyrv_Knase_C_sf"/>
</dbReference>
<feature type="domain" description="Pyruvate kinase C-terminal" evidence="21">
    <location>
        <begin position="357"/>
        <end position="470"/>
    </location>
</feature>
<dbReference type="InterPro" id="IPR015806">
    <property type="entry name" value="Pyrv_Knase_insert_dom_sf"/>
</dbReference>
<dbReference type="Gene3D" id="3.40.1380.20">
    <property type="entry name" value="Pyruvate kinase, C-terminal domain"/>
    <property type="match status" value="1"/>
</dbReference>
<evidence type="ECO:0000313" key="22">
    <source>
        <dbReference type="EMBL" id="MBM7614191.1"/>
    </source>
</evidence>
<comment type="cofactor">
    <cofactor evidence="2">
        <name>K(+)</name>
        <dbReference type="ChEBI" id="CHEBI:29103"/>
    </cofactor>
</comment>
<dbReference type="Proteomes" id="UP001314796">
    <property type="component" value="Unassembled WGS sequence"/>
</dbReference>
<dbReference type="EMBL" id="JAFBEE010000003">
    <property type="protein sequence ID" value="MBM7614191.1"/>
    <property type="molecule type" value="Genomic_DNA"/>
</dbReference>
<dbReference type="InterPro" id="IPR011037">
    <property type="entry name" value="Pyrv_Knase-like_insert_dom_sf"/>
</dbReference>
<keyword evidence="16 22" id="KW-0670">Pyruvate</keyword>
<organism evidence="22 23">
    <name type="scientific">Alkaliphilus hydrothermalis</name>
    <dbReference type="NCBI Taxonomy" id="1482730"/>
    <lineage>
        <taxon>Bacteria</taxon>
        <taxon>Bacillati</taxon>
        <taxon>Bacillota</taxon>
        <taxon>Clostridia</taxon>
        <taxon>Peptostreptococcales</taxon>
        <taxon>Natronincolaceae</taxon>
        <taxon>Alkaliphilus</taxon>
    </lineage>
</organism>